<feature type="binding site" evidence="6">
    <location>
        <begin position="91"/>
        <end position="92"/>
    </location>
    <ligand>
        <name>NAD(+)</name>
        <dbReference type="ChEBI" id="CHEBI:57540"/>
    </ligand>
</feature>
<dbReference type="GO" id="GO:0051287">
    <property type="term" value="F:NAD binding"/>
    <property type="evidence" value="ECO:0007669"/>
    <property type="project" value="UniProtKB-ARBA"/>
</dbReference>
<dbReference type="PANTHER" id="PTHR20275">
    <property type="entry name" value="NAD KINASE"/>
    <property type="match status" value="1"/>
</dbReference>
<dbReference type="GO" id="GO:0005737">
    <property type="term" value="C:cytoplasm"/>
    <property type="evidence" value="ECO:0007669"/>
    <property type="project" value="UniProtKB-SubCell"/>
</dbReference>
<dbReference type="Pfam" id="PF01513">
    <property type="entry name" value="NAD_kinase"/>
    <property type="match status" value="1"/>
</dbReference>
<dbReference type="AlphaFoldDB" id="E0NSK1"/>
<dbReference type="InterPro" id="IPR017437">
    <property type="entry name" value="ATP-NAD_kinase_PpnK-typ_C"/>
</dbReference>
<dbReference type="GO" id="GO:0046872">
    <property type="term" value="F:metal ion binding"/>
    <property type="evidence" value="ECO:0007669"/>
    <property type="project" value="UniProtKB-UniRule"/>
</dbReference>
<evidence type="ECO:0000256" key="1">
    <source>
        <dbReference type="ARBA" id="ARBA00022679"/>
    </source>
</evidence>
<protein>
    <recommendedName>
        <fullName evidence="6">NAD kinase</fullName>
        <ecNumber evidence="6">2.7.1.23</ecNumber>
    </recommendedName>
    <alternativeName>
        <fullName evidence="6">ATP-dependent NAD kinase</fullName>
    </alternativeName>
</protein>
<keyword evidence="2 6" id="KW-0418">Kinase</keyword>
<feature type="binding site" evidence="6">
    <location>
        <begin position="164"/>
        <end position="165"/>
    </location>
    <ligand>
        <name>NAD(+)</name>
        <dbReference type="ChEBI" id="CHEBI:57540"/>
    </ligand>
</feature>
<dbReference type="Pfam" id="PF20143">
    <property type="entry name" value="NAD_kinase_C"/>
    <property type="match status" value="1"/>
</dbReference>
<dbReference type="PANTHER" id="PTHR20275:SF0">
    <property type="entry name" value="NAD KINASE"/>
    <property type="match status" value="1"/>
</dbReference>
<evidence type="ECO:0000256" key="5">
    <source>
        <dbReference type="ARBA" id="ARBA00047925"/>
    </source>
</evidence>
<comment type="cofactor">
    <cofactor evidence="6">
        <name>a divalent metal cation</name>
        <dbReference type="ChEBI" id="CHEBI:60240"/>
    </cofactor>
</comment>
<comment type="subcellular location">
    <subcellularLocation>
        <location evidence="6">Cytoplasm</location>
    </subcellularLocation>
</comment>
<dbReference type="EC" id="2.7.1.23" evidence="6"/>
<comment type="similarity">
    <text evidence="6">Belongs to the NAD kinase family.</text>
</comment>
<evidence type="ECO:0000256" key="3">
    <source>
        <dbReference type="ARBA" id="ARBA00022857"/>
    </source>
</evidence>
<dbReference type="STRING" id="862515.HMPREF0658_1152"/>
<reference evidence="7" key="1">
    <citation type="submission" date="2010-07" db="EMBL/GenBank/DDBJ databases">
        <authorList>
            <person name="Muzny D."/>
            <person name="Qin X."/>
            <person name="Deng J."/>
            <person name="Jiang H."/>
            <person name="Liu Y."/>
            <person name="Qu J."/>
            <person name="Song X.-Z."/>
            <person name="Zhang L."/>
            <person name="Thornton R."/>
            <person name="Coyle M."/>
            <person name="Francisco L."/>
            <person name="Jackson L."/>
            <person name="Javaid M."/>
            <person name="Korchina V."/>
            <person name="Kovar C."/>
            <person name="Mata R."/>
            <person name="Mathew T."/>
            <person name="Ngo R."/>
            <person name="Nguyen L."/>
            <person name="Nguyen N."/>
            <person name="Okwuonu G."/>
            <person name="Ongeri F."/>
            <person name="Pham C."/>
            <person name="Simmons D."/>
            <person name="Wilczek-Boney K."/>
            <person name="Hale W."/>
            <person name="Jakkamsetti A."/>
            <person name="Pham P."/>
            <person name="Ruth R."/>
            <person name="San Lucas F."/>
            <person name="Warren J."/>
            <person name="Zhang J."/>
            <person name="Zhao Z."/>
            <person name="Zhou C."/>
            <person name="Zhu D."/>
            <person name="Lee S."/>
            <person name="Bess C."/>
            <person name="Blankenburg K."/>
            <person name="Forbes L."/>
            <person name="Fu Q."/>
            <person name="Gubbala S."/>
            <person name="Hirani K."/>
            <person name="Jayaseelan J.C."/>
            <person name="Lara F."/>
            <person name="Munidasa M."/>
            <person name="Palculict T."/>
            <person name="Patil S."/>
            <person name="Pu L.-L."/>
            <person name="Saada N."/>
            <person name="Tang L."/>
            <person name="Weissenberger G."/>
            <person name="Zhu Y."/>
            <person name="Hemphill L."/>
            <person name="Shang Y."/>
            <person name="Youmans B."/>
            <person name="Ayvaz T."/>
            <person name="Ross M."/>
            <person name="Santibanez J."/>
            <person name="Aqrawi P."/>
            <person name="Gross S."/>
            <person name="Joshi V."/>
            <person name="Fowler G."/>
            <person name="Nazareth L."/>
            <person name="Reid J."/>
            <person name="Worley K."/>
            <person name="Petrosino J."/>
            <person name="Highlander S."/>
            <person name="Gibbs R."/>
        </authorList>
    </citation>
    <scope>NUCLEOTIDE SEQUENCE [LARGE SCALE GENOMIC DNA]</scope>
    <source>
        <strain evidence="7">DSM 16973</strain>
    </source>
</reference>
<keyword evidence="8" id="KW-1185">Reference proteome</keyword>
<dbReference type="GO" id="GO:0019674">
    <property type="term" value="P:NAD+ metabolic process"/>
    <property type="evidence" value="ECO:0007669"/>
    <property type="project" value="InterPro"/>
</dbReference>
<dbReference type="Proteomes" id="UP000004394">
    <property type="component" value="Unassembled WGS sequence"/>
</dbReference>
<accession>E0NSK1</accession>
<keyword evidence="6" id="KW-0067">ATP-binding</keyword>
<dbReference type="RefSeq" id="WP_006949140.1">
    <property type="nucleotide sequence ID" value="NZ_GL397214.1"/>
</dbReference>
<feature type="binding site" evidence="6">
    <location>
        <position position="194"/>
    </location>
    <ligand>
        <name>NAD(+)</name>
        <dbReference type="ChEBI" id="CHEBI:57540"/>
    </ligand>
</feature>
<dbReference type="HOGENOM" id="CLU_008831_0_3_10"/>
<proteinExistence type="inferred from homology"/>
<organism evidence="7 8">
    <name type="scientific">Hoylesella marshii DSM 16973 = JCM 13450</name>
    <dbReference type="NCBI Taxonomy" id="862515"/>
    <lineage>
        <taxon>Bacteria</taxon>
        <taxon>Pseudomonadati</taxon>
        <taxon>Bacteroidota</taxon>
        <taxon>Bacteroidia</taxon>
        <taxon>Bacteroidales</taxon>
        <taxon>Prevotellaceae</taxon>
        <taxon>Hoylesella</taxon>
    </lineage>
</organism>
<dbReference type="GO" id="GO:0005524">
    <property type="term" value="F:ATP binding"/>
    <property type="evidence" value="ECO:0007669"/>
    <property type="project" value="UniProtKB-KW"/>
</dbReference>
<sequence>MAYDDEEYFKKLLNMPVRKLSFAIFGNEYQAKKSASVQTLLSVLHGFGADIAIDRPFYLFLTKTLQLRVEDVKVFDGSDFSADFVISMGGDGTFLKAACRVGAKQTPIIGINTGRLGFLADISPRDIQTAIASIFADDYLVEAHTNLMIETSGEPLKAIPYALNDIAILKRDNASMISIHTKINGEHLVCYQADGLIVSTPTGSTAYSLSNGGPIMVPQTSIFCLTPVAPHSLSIRPIVISDASVITMTVESRSHSFLIAIDGRSEKLAEGTELTIRKAPYITRIVKRNGQKYFSTLREKMAWGVDQRQDAAQV</sequence>
<dbReference type="eggNOG" id="COG0061">
    <property type="taxonomic scope" value="Bacteria"/>
</dbReference>
<dbReference type="GO" id="GO:0003951">
    <property type="term" value="F:NAD+ kinase activity"/>
    <property type="evidence" value="ECO:0007669"/>
    <property type="project" value="UniProtKB-UniRule"/>
</dbReference>
<evidence type="ECO:0000256" key="4">
    <source>
        <dbReference type="ARBA" id="ARBA00023027"/>
    </source>
</evidence>
<keyword evidence="3 6" id="KW-0521">NADP</keyword>
<keyword evidence="4 6" id="KW-0520">NAD</keyword>
<keyword evidence="1 6" id="KW-0808">Transferase</keyword>
<feature type="active site" description="Proton acceptor" evidence="6">
    <location>
        <position position="91"/>
    </location>
</feature>
<evidence type="ECO:0000256" key="2">
    <source>
        <dbReference type="ARBA" id="ARBA00022777"/>
    </source>
</evidence>
<dbReference type="SUPFAM" id="SSF111331">
    <property type="entry name" value="NAD kinase/diacylglycerol kinase-like"/>
    <property type="match status" value="1"/>
</dbReference>
<name>E0NSK1_9BACT</name>
<keyword evidence="6" id="KW-0963">Cytoplasm</keyword>
<dbReference type="InterPro" id="IPR016064">
    <property type="entry name" value="NAD/diacylglycerol_kinase_sf"/>
</dbReference>
<dbReference type="EMBL" id="AEEI01000036">
    <property type="protein sequence ID" value="EFM01953.1"/>
    <property type="molecule type" value="Genomic_DNA"/>
</dbReference>
<gene>
    <name evidence="6" type="primary">nadK</name>
    <name evidence="7" type="synonym">ppnK</name>
    <name evidence="7" type="ORF">HMPREF0658_1152</name>
</gene>
<feature type="binding site" evidence="6">
    <location>
        <position position="96"/>
    </location>
    <ligand>
        <name>NAD(+)</name>
        <dbReference type="ChEBI" id="CHEBI:57540"/>
    </ligand>
</feature>
<feature type="binding site" evidence="6">
    <location>
        <begin position="205"/>
        <end position="210"/>
    </location>
    <ligand>
        <name>NAD(+)</name>
        <dbReference type="ChEBI" id="CHEBI:57540"/>
    </ligand>
</feature>
<dbReference type="Gene3D" id="3.40.50.10330">
    <property type="entry name" value="Probable inorganic polyphosphate/atp-NAD kinase, domain 1"/>
    <property type="match status" value="1"/>
</dbReference>
<evidence type="ECO:0000256" key="6">
    <source>
        <dbReference type="HAMAP-Rule" id="MF_00361"/>
    </source>
</evidence>
<dbReference type="NCBIfam" id="NF002521">
    <property type="entry name" value="PRK01911.1"/>
    <property type="match status" value="1"/>
</dbReference>
<dbReference type="HAMAP" id="MF_00361">
    <property type="entry name" value="NAD_kinase"/>
    <property type="match status" value="1"/>
</dbReference>
<dbReference type="InterPro" id="IPR017438">
    <property type="entry name" value="ATP-NAD_kinase_N"/>
</dbReference>
<feature type="binding site" evidence="6">
    <location>
        <position position="229"/>
    </location>
    <ligand>
        <name>NAD(+)</name>
        <dbReference type="ChEBI" id="CHEBI:57540"/>
    </ligand>
</feature>
<evidence type="ECO:0000313" key="8">
    <source>
        <dbReference type="Proteomes" id="UP000004394"/>
    </source>
</evidence>
<dbReference type="InterPro" id="IPR002504">
    <property type="entry name" value="NADK"/>
</dbReference>
<comment type="caution">
    <text evidence="7">The sequence shown here is derived from an EMBL/GenBank/DDBJ whole genome shotgun (WGS) entry which is preliminary data.</text>
</comment>
<comment type="caution">
    <text evidence="6">Lacks conserved residue(s) required for the propagation of feature annotation.</text>
</comment>
<dbReference type="Gene3D" id="2.60.200.30">
    <property type="entry name" value="Probable inorganic polyphosphate/atp-NAD kinase, domain 2"/>
    <property type="match status" value="1"/>
</dbReference>
<dbReference type="GO" id="GO:0006741">
    <property type="term" value="P:NADP+ biosynthetic process"/>
    <property type="evidence" value="ECO:0007669"/>
    <property type="project" value="UniProtKB-UniRule"/>
</dbReference>
<keyword evidence="6" id="KW-0547">Nucleotide-binding</keyword>
<evidence type="ECO:0000313" key="7">
    <source>
        <dbReference type="EMBL" id="EFM01953.1"/>
    </source>
</evidence>
<comment type="function">
    <text evidence="6">Involved in the regulation of the intracellular balance of NAD and NADP, and is a key enzyme in the biosynthesis of NADP. Catalyzes specifically the phosphorylation on 2'-hydroxyl of the adenosine moiety of NAD to yield NADP.</text>
</comment>
<comment type="catalytic activity">
    <reaction evidence="5 6">
        <text>NAD(+) + ATP = ADP + NADP(+) + H(+)</text>
        <dbReference type="Rhea" id="RHEA:18629"/>
        <dbReference type="ChEBI" id="CHEBI:15378"/>
        <dbReference type="ChEBI" id="CHEBI:30616"/>
        <dbReference type="ChEBI" id="CHEBI:57540"/>
        <dbReference type="ChEBI" id="CHEBI:58349"/>
        <dbReference type="ChEBI" id="CHEBI:456216"/>
        <dbReference type="EC" id="2.7.1.23"/>
    </reaction>
</comment>